<dbReference type="PANTHER" id="PTHR11795">
    <property type="entry name" value="BRANCHED-CHAIN AMINO ACID TRANSPORT SYSTEM PERMEASE PROTEIN LIVH"/>
    <property type="match status" value="1"/>
</dbReference>
<dbReference type="PANTHER" id="PTHR11795:SF442">
    <property type="entry name" value="ABC TRANSPORTER ATP-BINDING PROTEIN"/>
    <property type="match status" value="1"/>
</dbReference>
<keyword evidence="11" id="KW-1185">Reference proteome</keyword>
<evidence type="ECO:0000313" key="10">
    <source>
        <dbReference type="EMBL" id="SMC47304.1"/>
    </source>
</evidence>
<protein>
    <submittedName>
        <fullName evidence="10">Amino acid/amide ABC transporter membrane protein 1, HAAT family</fullName>
    </submittedName>
</protein>
<gene>
    <name evidence="10" type="ORF">SAMN06296008_10598</name>
</gene>
<dbReference type="AlphaFoldDB" id="A0A1W1ZFW7"/>
<dbReference type="InterPro" id="IPR052157">
    <property type="entry name" value="BCAA_transport_permease"/>
</dbReference>
<feature type="transmembrane region" description="Helical" evidence="9">
    <location>
        <begin position="221"/>
        <end position="249"/>
    </location>
</feature>
<keyword evidence="2" id="KW-0813">Transport</keyword>
<feature type="transmembrane region" description="Helical" evidence="9">
    <location>
        <begin position="12"/>
        <end position="30"/>
    </location>
</feature>
<dbReference type="GO" id="GO:0006865">
    <property type="term" value="P:amino acid transport"/>
    <property type="evidence" value="ECO:0007669"/>
    <property type="project" value="UniProtKB-KW"/>
</dbReference>
<evidence type="ECO:0000256" key="7">
    <source>
        <dbReference type="ARBA" id="ARBA00023136"/>
    </source>
</evidence>
<keyword evidence="7 9" id="KW-0472">Membrane</keyword>
<evidence type="ECO:0000256" key="2">
    <source>
        <dbReference type="ARBA" id="ARBA00022448"/>
    </source>
</evidence>
<evidence type="ECO:0000256" key="4">
    <source>
        <dbReference type="ARBA" id="ARBA00022692"/>
    </source>
</evidence>
<dbReference type="EMBL" id="FWXJ01000005">
    <property type="protein sequence ID" value="SMC47304.1"/>
    <property type="molecule type" value="Genomic_DNA"/>
</dbReference>
<feature type="transmembrane region" description="Helical" evidence="9">
    <location>
        <begin position="256"/>
        <end position="275"/>
    </location>
</feature>
<comment type="subcellular location">
    <subcellularLocation>
        <location evidence="1">Cell membrane</location>
        <topology evidence="1">Multi-pass membrane protein</topology>
    </subcellularLocation>
</comment>
<comment type="similarity">
    <text evidence="8">Belongs to the binding-protein-dependent transport system permease family. LivHM subfamily.</text>
</comment>
<feature type="transmembrane region" description="Helical" evidence="9">
    <location>
        <begin position="134"/>
        <end position="158"/>
    </location>
</feature>
<keyword evidence="5" id="KW-0029">Amino-acid transport</keyword>
<name>A0A1W1ZFW7_9BURK</name>
<dbReference type="OrthoDB" id="32289at2"/>
<evidence type="ECO:0000256" key="5">
    <source>
        <dbReference type="ARBA" id="ARBA00022970"/>
    </source>
</evidence>
<keyword evidence="4 9" id="KW-0812">Transmembrane</keyword>
<dbReference type="STRING" id="1938817.SAMN06296008_10598"/>
<dbReference type="GO" id="GO:0005886">
    <property type="term" value="C:plasma membrane"/>
    <property type="evidence" value="ECO:0007669"/>
    <property type="project" value="UniProtKB-SubCell"/>
</dbReference>
<keyword evidence="3" id="KW-1003">Cell membrane</keyword>
<evidence type="ECO:0000256" key="8">
    <source>
        <dbReference type="ARBA" id="ARBA00037998"/>
    </source>
</evidence>
<feature type="transmembrane region" description="Helical" evidence="9">
    <location>
        <begin position="94"/>
        <end position="114"/>
    </location>
</feature>
<evidence type="ECO:0000256" key="9">
    <source>
        <dbReference type="SAM" id="Phobius"/>
    </source>
</evidence>
<dbReference type="Pfam" id="PF02653">
    <property type="entry name" value="BPD_transp_2"/>
    <property type="match status" value="1"/>
</dbReference>
<keyword evidence="6 9" id="KW-1133">Transmembrane helix</keyword>
<accession>A0A1W1ZFW7</accession>
<dbReference type="InterPro" id="IPR001851">
    <property type="entry name" value="ABC_transp_permease"/>
</dbReference>
<dbReference type="CDD" id="cd06582">
    <property type="entry name" value="TM_PBP1_LivH_like"/>
    <property type="match status" value="1"/>
</dbReference>
<proteinExistence type="inferred from homology"/>
<dbReference type="Proteomes" id="UP000192708">
    <property type="component" value="Unassembled WGS sequence"/>
</dbReference>
<dbReference type="RefSeq" id="WP_084283257.1">
    <property type="nucleotide sequence ID" value="NZ_FWXJ01000005.1"/>
</dbReference>
<sequence length="286" mass="30248">MQFWVIQTLNSLALGGLLFMLSSGFALIFGLMRIANLTHGSLFMIGAYLAAATLREGYSLFVAAIVAMVGVAIIGGLIERFILRALSNNSQGQVLATLGLSFVAADACLMIWGGDPIPINAPEMFRSPIEMFGFMFPTYRLVVLVVSIVIAIGLYLLMERTRLGAMIRAGVDDMQMARAVGIPASLLFTVVFCLGALLAGLGGSVGGPMLNAYPGLDADMLPLALIVVILGGVGSLIGTFVASFIIGFIYTFGIALVPDLAYVILFLPMVFVIAFRPSGLFGTMKA</sequence>
<evidence type="ECO:0000313" key="11">
    <source>
        <dbReference type="Proteomes" id="UP000192708"/>
    </source>
</evidence>
<organism evidence="10 11">
    <name type="scientific">Polynucleobacter kasalickyi</name>
    <dbReference type="NCBI Taxonomy" id="1938817"/>
    <lineage>
        <taxon>Bacteria</taxon>
        <taxon>Pseudomonadati</taxon>
        <taxon>Pseudomonadota</taxon>
        <taxon>Betaproteobacteria</taxon>
        <taxon>Burkholderiales</taxon>
        <taxon>Burkholderiaceae</taxon>
        <taxon>Polynucleobacter</taxon>
    </lineage>
</organism>
<evidence type="ECO:0000256" key="3">
    <source>
        <dbReference type="ARBA" id="ARBA00022475"/>
    </source>
</evidence>
<dbReference type="GO" id="GO:0022857">
    <property type="term" value="F:transmembrane transporter activity"/>
    <property type="evidence" value="ECO:0007669"/>
    <property type="project" value="InterPro"/>
</dbReference>
<feature type="transmembrane region" description="Helical" evidence="9">
    <location>
        <begin position="179"/>
        <end position="201"/>
    </location>
</feature>
<evidence type="ECO:0000256" key="6">
    <source>
        <dbReference type="ARBA" id="ARBA00022989"/>
    </source>
</evidence>
<evidence type="ECO:0000256" key="1">
    <source>
        <dbReference type="ARBA" id="ARBA00004651"/>
    </source>
</evidence>
<feature type="transmembrane region" description="Helical" evidence="9">
    <location>
        <begin position="60"/>
        <end position="82"/>
    </location>
</feature>
<reference evidence="10 11" key="1">
    <citation type="submission" date="2017-04" db="EMBL/GenBank/DDBJ databases">
        <authorList>
            <person name="Afonso C.L."/>
            <person name="Miller P.J."/>
            <person name="Scott M.A."/>
            <person name="Spackman E."/>
            <person name="Goraichik I."/>
            <person name="Dimitrov K.M."/>
            <person name="Suarez D.L."/>
            <person name="Swayne D.E."/>
        </authorList>
    </citation>
    <scope>NUCLEOTIDE SEQUENCE [LARGE SCALE GENOMIC DNA]</scope>
    <source>
        <strain evidence="10 11">VK13</strain>
    </source>
</reference>